<comment type="caution">
    <text evidence="1">The sequence shown here is derived from an EMBL/GenBank/DDBJ whole genome shotgun (WGS) entry which is preliminary data.</text>
</comment>
<name>A0A4Q0VCJ8_CLOTA</name>
<sequence length="123" mass="14574">MAKYIKCIFNSEKDCDDCNKCDICDLNPSKICDSCGKCLENDIEKDMRSLEIEEVIEDEEKNIDWFKENSLNSLPNEEEGEDEYSYEFIEDIEGLREILENQEKSEKFTYEEFPGLIRIKKME</sequence>
<accession>A0A4Q0VCJ8</accession>
<organism evidence="1 2">
    <name type="scientific">Clostridium tetani</name>
    <dbReference type="NCBI Taxonomy" id="1513"/>
    <lineage>
        <taxon>Bacteria</taxon>
        <taxon>Bacillati</taxon>
        <taxon>Bacillota</taxon>
        <taxon>Clostridia</taxon>
        <taxon>Eubacteriales</taxon>
        <taxon>Clostridiaceae</taxon>
        <taxon>Clostridium</taxon>
    </lineage>
</organism>
<protein>
    <submittedName>
        <fullName evidence="1">Uncharacterized protein</fullName>
    </submittedName>
</protein>
<gene>
    <name evidence="1" type="ORF">DP130_09605</name>
</gene>
<reference evidence="1 2" key="1">
    <citation type="submission" date="2018-06" db="EMBL/GenBank/DDBJ databases">
        <title>Genome conservation of Clostridium tetani.</title>
        <authorList>
            <person name="Bruggemann H."/>
            <person name="Popoff M.R."/>
        </authorList>
    </citation>
    <scope>NUCLEOTIDE SEQUENCE [LARGE SCALE GENOMIC DNA]</scope>
    <source>
        <strain evidence="1 2">2017.061</strain>
    </source>
</reference>
<dbReference type="RefSeq" id="WP_129030623.1">
    <property type="nucleotide sequence ID" value="NZ_QMAP01000008.1"/>
</dbReference>
<dbReference type="Proteomes" id="UP000290921">
    <property type="component" value="Unassembled WGS sequence"/>
</dbReference>
<dbReference type="EMBL" id="QMAP01000008">
    <property type="protein sequence ID" value="RXI47559.1"/>
    <property type="molecule type" value="Genomic_DNA"/>
</dbReference>
<evidence type="ECO:0000313" key="2">
    <source>
        <dbReference type="Proteomes" id="UP000290921"/>
    </source>
</evidence>
<dbReference type="AlphaFoldDB" id="A0A4Q0VCJ8"/>
<evidence type="ECO:0000313" key="1">
    <source>
        <dbReference type="EMBL" id="RXI47559.1"/>
    </source>
</evidence>
<proteinExistence type="predicted"/>